<evidence type="ECO:0000313" key="3">
    <source>
        <dbReference type="Proteomes" id="UP001595681"/>
    </source>
</evidence>
<dbReference type="RefSeq" id="WP_380795725.1">
    <property type="nucleotide sequence ID" value="NZ_JBHRVU010000004.1"/>
</dbReference>
<dbReference type="EMBL" id="JBHRVU010000004">
    <property type="protein sequence ID" value="MFC3441773.1"/>
    <property type="molecule type" value="Genomic_DNA"/>
</dbReference>
<name>A0ABV7NF20_9SPHN</name>
<evidence type="ECO:0000256" key="1">
    <source>
        <dbReference type="SAM" id="SignalP"/>
    </source>
</evidence>
<reference evidence="3" key="1">
    <citation type="journal article" date="2019" name="Int. J. Syst. Evol. Microbiol.">
        <title>The Global Catalogue of Microorganisms (GCM) 10K type strain sequencing project: providing services to taxonomists for standard genome sequencing and annotation.</title>
        <authorList>
            <consortium name="The Broad Institute Genomics Platform"/>
            <consortium name="The Broad Institute Genome Sequencing Center for Infectious Disease"/>
            <person name="Wu L."/>
            <person name="Ma J."/>
        </authorList>
    </citation>
    <scope>NUCLEOTIDE SEQUENCE [LARGE SCALE GENOMIC DNA]</scope>
    <source>
        <strain evidence="3">CCM 7491</strain>
    </source>
</reference>
<feature type="signal peptide" evidence="1">
    <location>
        <begin position="1"/>
        <end position="23"/>
    </location>
</feature>
<accession>A0ABV7NF20</accession>
<gene>
    <name evidence="2" type="ORF">ACFOKF_11370</name>
</gene>
<dbReference type="Proteomes" id="UP001595681">
    <property type="component" value="Unassembled WGS sequence"/>
</dbReference>
<organism evidence="2 3">
    <name type="scientific">Sphingobium rhizovicinum</name>
    <dbReference type="NCBI Taxonomy" id="432308"/>
    <lineage>
        <taxon>Bacteria</taxon>
        <taxon>Pseudomonadati</taxon>
        <taxon>Pseudomonadota</taxon>
        <taxon>Alphaproteobacteria</taxon>
        <taxon>Sphingomonadales</taxon>
        <taxon>Sphingomonadaceae</taxon>
        <taxon>Sphingobium</taxon>
    </lineage>
</organism>
<proteinExistence type="predicted"/>
<evidence type="ECO:0000313" key="2">
    <source>
        <dbReference type="EMBL" id="MFC3441773.1"/>
    </source>
</evidence>
<sequence>MHVLRRALMIGALGLCSAPAAQAAPVRDTMLPTAQEDATLTALNSEMAAYGLWMTQLNAIQLPVLGQLSALQPAWDSAMRQGPAKGALTFRPIVDRMVVSIDQANRQLAALDQPDFPSLALTDDIKTPGLVADAVHLNGQVKALIQSFIPLMDAMKRNDQKAGAAAGRQMIGSMKLLLAAQEKSARAALAATPREEGAWHMANAELLLAETMALIISPVDLDRPAKVDTVFATRLSAMADKIAMAMDDGDKDADATLERWHAVAAELDRTSQANGASAMQRAIRAITVGREIFATVRSTVPILRDAATRFRTQPVSIFTLGALLKQFRPIRQQANDISVRAAEGMAGV</sequence>
<keyword evidence="3" id="KW-1185">Reference proteome</keyword>
<feature type="chain" id="PRO_5045691328" evidence="1">
    <location>
        <begin position="24"/>
        <end position="348"/>
    </location>
</feature>
<keyword evidence="1" id="KW-0732">Signal</keyword>
<comment type="caution">
    <text evidence="2">The sequence shown here is derived from an EMBL/GenBank/DDBJ whole genome shotgun (WGS) entry which is preliminary data.</text>
</comment>
<protein>
    <submittedName>
        <fullName evidence="2">Uncharacterized protein</fullName>
    </submittedName>
</protein>